<keyword evidence="2" id="KW-1185">Reference proteome</keyword>
<sequence>MSISSNQQEGEVMSIIMIGIDLAKSIFAEHGVNENGHANWSNPR</sequence>
<proteinExistence type="predicted"/>
<evidence type="ECO:0000313" key="2">
    <source>
        <dbReference type="Proteomes" id="UP000286806"/>
    </source>
</evidence>
<gene>
    <name evidence="1" type="ORF">SFMTTN_3298</name>
</gene>
<accession>A0A401JHK2</accession>
<comment type="caution">
    <text evidence="1">The sequence shown here is derived from an EMBL/GenBank/DDBJ whole genome shotgun (WGS) entry which is preliminary data.</text>
</comment>
<dbReference type="EMBL" id="BGOW01000044">
    <property type="protein sequence ID" value="GBL47458.1"/>
    <property type="molecule type" value="Genomic_DNA"/>
</dbReference>
<evidence type="ECO:0008006" key="3">
    <source>
        <dbReference type="Google" id="ProtNLM"/>
    </source>
</evidence>
<name>A0A401JHK2_9PROT</name>
<evidence type="ECO:0000313" key="1">
    <source>
        <dbReference type="EMBL" id="GBL47458.1"/>
    </source>
</evidence>
<reference evidence="1 2" key="1">
    <citation type="journal article" date="2019" name="Front. Microbiol.">
        <title>Genomes of Neutrophilic Sulfur-Oxidizing Chemolithoautotrophs Representing 9 Proteobacterial Species From 8 Genera.</title>
        <authorList>
            <person name="Watanabe T."/>
            <person name="Kojima H."/>
            <person name="Umezawa K."/>
            <person name="Hori C."/>
            <person name="Takasuka T.E."/>
            <person name="Kato Y."/>
            <person name="Fukui M."/>
        </authorList>
    </citation>
    <scope>NUCLEOTIDE SEQUENCE [LARGE SCALE GENOMIC DNA]</scope>
    <source>
        <strain evidence="1 2">TTN</strain>
    </source>
</reference>
<organism evidence="1 2">
    <name type="scientific">Sulfuriferula multivorans</name>
    <dbReference type="NCBI Taxonomy" id="1559896"/>
    <lineage>
        <taxon>Bacteria</taxon>
        <taxon>Pseudomonadati</taxon>
        <taxon>Pseudomonadota</taxon>
        <taxon>Betaproteobacteria</taxon>
        <taxon>Nitrosomonadales</taxon>
        <taxon>Sulfuricellaceae</taxon>
        <taxon>Sulfuriferula</taxon>
    </lineage>
</organism>
<protein>
    <recommendedName>
        <fullName evidence="3">IS110 family transposase</fullName>
    </recommendedName>
</protein>
<dbReference type="AlphaFoldDB" id="A0A401JHK2"/>
<dbReference type="Proteomes" id="UP000286806">
    <property type="component" value="Unassembled WGS sequence"/>
</dbReference>